<gene>
    <name evidence="1" type="ORF">S01H4_66103</name>
</gene>
<dbReference type="EMBL" id="BART01040753">
    <property type="protein sequence ID" value="GAH30804.1"/>
    <property type="molecule type" value="Genomic_DNA"/>
</dbReference>
<feature type="non-terminal residue" evidence="1">
    <location>
        <position position="1"/>
    </location>
</feature>
<evidence type="ECO:0000313" key="1">
    <source>
        <dbReference type="EMBL" id="GAH30804.1"/>
    </source>
</evidence>
<sequence length="37" mass="4378">VYDFLRPIQDDFERLVAETSTDLLDDSDNIRGRFLEC</sequence>
<reference evidence="1" key="1">
    <citation type="journal article" date="2014" name="Front. Microbiol.">
        <title>High frequency of phylogenetically diverse reductive dehalogenase-homologous genes in deep subseafloor sedimentary metagenomes.</title>
        <authorList>
            <person name="Kawai M."/>
            <person name="Futagami T."/>
            <person name="Toyoda A."/>
            <person name="Takaki Y."/>
            <person name="Nishi S."/>
            <person name="Hori S."/>
            <person name="Arai W."/>
            <person name="Tsubouchi T."/>
            <person name="Morono Y."/>
            <person name="Uchiyama I."/>
            <person name="Ito T."/>
            <person name="Fujiyama A."/>
            <person name="Inagaki F."/>
            <person name="Takami H."/>
        </authorList>
    </citation>
    <scope>NUCLEOTIDE SEQUENCE</scope>
    <source>
        <strain evidence="1">Expedition CK06-06</strain>
    </source>
</reference>
<dbReference type="AlphaFoldDB" id="X1FN50"/>
<accession>X1FN50</accession>
<comment type="caution">
    <text evidence="1">The sequence shown here is derived from an EMBL/GenBank/DDBJ whole genome shotgun (WGS) entry which is preliminary data.</text>
</comment>
<name>X1FN50_9ZZZZ</name>
<proteinExistence type="predicted"/>
<protein>
    <submittedName>
        <fullName evidence="1">Uncharacterized protein</fullName>
    </submittedName>
</protein>
<organism evidence="1">
    <name type="scientific">marine sediment metagenome</name>
    <dbReference type="NCBI Taxonomy" id="412755"/>
    <lineage>
        <taxon>unclassified sequences</taxon>
        <taxon>metagenomes</taxon>
        <taxon>ecological metagenomes</taxon>
    </lineage>
</organism>